<proteinExistence type="predicted"/>
<keyword evidence="2" id="KW-1185">Reference proteome</keyword>
<dbReference type="InterPro" id="IPR036278">
    <property type="entry name" value="Sialidase_sf"/>
</dbReference>
<dbReference type="Proteomes" id="UP000295499">
    <property type="component" value="Unassembled WGS sequence"/>
</dbReference>
<reference evidence="1 2" key="1">
    <citation type="submission" date="2019-03" db="EMBL/GenBank/DDBJ databases">
        <title>Genomic Encyclopedia of Archaeal and Bacterial Type Strains, Phase II (KMG-II): from individual species to whole genera.</title>
        <authorList>
            <person name="Goeker M."/>
        </authorList>
    </citation>
    <scope>NUCLEOTIDE SEQUENCE [LARGE SCALE GENOMIC DNA]</scope>
    <source>
        <strain evidence="1 2">DSM 19034</strain>
    </source>
</reference>
<protein>
    <submittedName>
        <fullName evidence="1">Putative BNR repeat neuraminidase</fullName>
    </submittedName>
</protein>
<organism evidence="1 2">
    <name type="scientific">Pedobacter duraquae</name>
    <dbReference type="NCBI Taxonomy" id="425511"/>
    <lineage>
        <taxon>Bacteria</taxon>
        <taxon>Pseudomonadati</taxon>
        <taxon>Bacteroidota</taxon>
        <taxon>Sphingobacteriia</taxon>
        <taxon>Sphingobacteriales</taxon>
        <taxon>Sphingobacteriaceae</taxon>
        <taxon>Pedobacter</taxon>
    </lineage>
</organism>
<name>A0A4R6IGC4_9SPHI</name>
<dbReference type="Pfam" id="PF15892">
    <property type="entry name" value="BNR_4"/>
    <property type="match status" value="1"/>
</dbReference>
<dbReference type="CDD" id="cd15482">
    <property type="entry name" value="Sialidase_non-viral"/>
    <property type="match status" value="1"/>
</dbReference>
<dbReference type="AlphaFoldDB" id="A0A4R6IGC4"/>
<accession>A0A4R6IGC4</accession>
<sequence>MIYSNCIQILNRPLLFMNSPPKQAFAISVLRLTKYRKLSSQNYEASFVAKLVLSLWFSIVCAISAKAQNIEVSTIANNGWASNSVNAVIFRKNSLVTFRNHQYAAYYDSDQFVVIAKRLSGARSWQIQRTQYKGDATDAHKSISIIVDGSGFLHVAWGQHNNDLNYAKTTAPGSLQLGEKSGMLSDKENKVSYPEFYKLPGGDLLFFYRDGGSGNGNLMINRYSVKSKTWQRIQDGMINGEGKRNAYWQVALDRSGVIHLSWVWRESPDVSSNHDLCYAKSLDGGLTWQKSTGERCQMPIVESNAEYALKIPQKSDLINQTSMYADESGNVFIASYWRGHDDDVPQFHIVFNVGQGWRFNSLSSRKTTFSLGGGGTKKIPVSRPQILIWRNHKSYAAGVLFRDAERGSKVSLAINQDIQTNQWQIQDLTSGSVGDWEPSYDTELWKDKKILNLYLQNVIQIDGEGITDMKPSAVKVLQWKPKIKR</sequence>
<gene>
    <name evidence="1" type="ORF">CLV32_3511</name>
</gene>
<dbReference type="EMBL" id="SNWM01000004">
    <property type="protein sequence ID" value="TDO20876.1"/>
    <property type="molecule type" value="Genomic_DNA"/>
</dbReference>
<evidence type="ECO:0000313" key="1">
    <source>
        <dbReference type="EMBL" id="TDO20876.1"/>
    </source>
</evidence>
<dbReference type="SUPFAM" id="SSF50939">
    <property type="entry name" value="Sialidases"/>
    <property type="match status" value="2"/>
</dbReference>
<comment type="caution">
    <text evidence="1">The sequence shown here is derived from an EMBL/GenBank/DDBJ whole genome shotgun (WGS) entry which is preliminary data.</text>
</comment>
<evidence type="ECO:0000313" key="2">
    <source>
        <dbReference type="Proteomes" id="UP000295499"/>
    </source>
</evidence>